<dbReference type="InterPro" id="IPR029058">
    <property type="entry name" value="AB_hydrolase_fold"/>
</dbReference>
<dbReference type="Pfam" id="PF12146">
    <property type="entry name" value="Hydrolase_4"/>
    <property type="match status" value="1"/>
</dbReference>
<dbReference type="InterPro" id="IPR050261">
    <property type="entry name" value="FrsA_esterase"/>
</dbReference>
<reference evidence="3 4" key="1">
    <citation type="journal article" date="2019" name="Environ. Microbiol.">
        <title>Species interactions and distinct microbial communities in high Arctic permafrost affected cryosols are associated with the CH4 and CO2 gas fluxes.</title>
        <authorList>
            <person name="Altshuler I."/>
            <person name="Hamel J."/>
            <person name="Turney S."/>
            <person name="Magnuson E."/>
            <person name="Levesque R."/>
            <person name="Greer C."/>
            <person name="Whyte L.G."/>
        </authorList>
    </citation>
    <scope>NUCLEOTIDE SEQUENCE [LARGE SCALE GENOMIC DNA]</scope>
    <source>
        <strain evidence="3 4">E6.1</strain>
    </source>
</reference>
<evidence type="ECO:0000313" key="3">
    <source>
        <dbReference type="EMBL" id="TPG49496.1"/>
    </source>
</evidence>
<proteinExistence type="predicted"/>
<organism evidence="3 4">
    <name type="scientific">Sphingomonas glacialis</name>
    <dbReference type="NCBI Taxonomy" id="658225"/>
    <lineage>
        <taxon>Bacteria</taxon>
        <taxon>Pseudomonadati</taxon>
        <taxon>Pseudomonadota</taxon>
        <taxon>Alphaproteobacteria</taxon>
        <taxon>Sphingomonadales</taxon>
        <taxon>Sphingomonadaceae</taxon>
        <taxon>Sphingomonas</taxon>
    </lineage>
</organism>
<accession>A0A502FJY8</accession>
<dbReference type="OrthoDB" id="249225at2"/>
<keyword evidence="4" id="KW-1185">Reference proteome</keyword>
<evidence type="ECO:0000259" key="2">
    <source>
        <dbReference type="Pfam" id="PF12146"/>
    </source>
</evidence>
<keyword evidence="1 3" id="KW-0378">Hydrolase</keyword>
<protein>
    <submittedName>
        <fullName evidence="3">Alpha/beta hydrolase</fullName>
    </submittedName>
</protein>
<dbReference type="EMBL" id="RCZC01000007">
    <property type="protein sequence ID" value="TPG49496.1"/>
    <property type="molecule type" value="Genomic_DNA"/>
</dbReference>
<dbReference type="PANTHER" id="PTHR22946">
    <property type="entry name" value="DIENELACTONE HYDROLASE DOMAIN-CONTAINING PROTEIN-RELATED"/>
    <property type="match status" value="1"/>
</dbReference>
<dbReference type="AlphaFoldDB" id="A0A502FJY8"/>
<dbReference type="PANTHER" id="PTHR22946:SF9">
    <property type="entry name" value="POLYKETIDE TRANSFERASE AF380"/>
    <property type="match status" value="1"/>
</dbReference>
<comment type="caution">
    <text evidence="3">The sequence shown here is derived from an EMBL/GenBank/DDBJ whole genome shotgun (WGS) entry which is preliminary data.</text>
</comment>
<evidence type="ECO:0000256" key="1">
    <source>
        <dbReference type="ARBA" id="ARBA00022801"/>
    </source>
</evidence>
<dbReference type="InterPro" id="IPR022742">
    <property type="entry name" value="Hydrolase_4"/>
</dbReference>
<dbReference type="RefSeq" id="WP_140851891.1">
    <property type="nucleotide sequence ID" value="NZ_RCZC01000007.1"/>
</dbReference>
<dbReference type="Proteomes" id="UP000319931">
    <property type="component" value="Unassembled WGS sequence"/>
</dbReference>
<name>A0A502FJY8_9SPHN</name>
<gene>
    <name evidence="3" type="ORF">EAH76_19205</name>
</gene>
<dbReference type="GO" id="GO:0052689">
    <property type="term" value="F:carboxylic ester hydrolase activity"/>
    <property type="evidence" value="ECO:0007669"/>
    <property type="project" value="UniProtKB-ARBA"/>
</dbReference>
<evidence type="ECO:0000313" key="4">
    <source>
        <dbReference type="Proteomes" id="UP000319931"/>
    </source>
</evidence>
<dbReference type="Gene3D" id="3.40.50.1820">
    <property type="entry name" value="alpha/beta hydrolase"/>
    <property type="match status" value="2"/>
</dbReference>
<dbReference type="SUPFAM" id="SSF53474">
    <property type="entry name" value="alpha/beta-Hydrolases"/>
    <property type="match status" value="2"/>
</dbReference>
<feature type="domain" description="Serine aminopeptidase S33" evidence="2">
    <location>
        <begin position="49"/>
        <end position="140"/>
    </location>
</feature>
<sequence length="604" mass="63736">MTPLFFEGRFGWLHEPAGPTATMGDPARALGVVLCPAFAQEEVCTHHGMMELAERLAAAGLPTLRLDYRGTGDSADVAVSVASMVEDVARAVDCLRQQTGVSAVALCGVRLGAALAALATPDLAGIAGVALLAPVVSGQAFLRETRASASVASLSKLDPVPKADAGLPLNTNGFHWSAALQADVAAIDLASASLRIPHAFMAIARTDRRAAAFTTAVRDAGGSVTDCAFADYDGFMQDPTTHKTPYATFAMVEAWLCTLSRAVGAVPAAPAVAVTETLEIGGCRETPIRFGAGDAVFGMLCAPSERTAAPVAALLLHEGSTHHIGNGRAYVALARQLARAGIASLRMDLSGMGDSPAFGNGRNPHYDPERQGEVRAAMDWLAHAGFGKGVAFGLCSGAHTALQASIADPRIVGSVIVNLQKFVWNYGDDIRVAVRNNKRTLRSYIRSMRNPGEWRRALTGQADLVGVARVLAKRGIARAGHAVRSLLPPAAGSPLAVVREQMQAMTARRVHSVLVFSDEDPGLSDVWVHFGRAGRRLAAYAPARLVMLERADHHFNGSEARTRYYEIAEAAMQAAIADHASGMPSVEPLVSPVVREADRARRRA</sequence>